<protein>
    <submittedName>
        <fullName evidence="1">Uncharacterized protein</fullName>
    </submittedName>
</protein>
<accession>A0A5B7JI81</accession>
<keyword evidence="2" id="KW-1185">Reference proteome</keyword>
<organism evidence="1 2">
    <name type="scientific">Portunus trituberculatus</name>
    <name type="common">Swimming crab</name>
    <name type="synonym">Neptunus trituberculatus</name>
    <dbReference type="NCBI Taxonomy" id="210409"/>
    <lineage>
        <taxon>Eukaryota</taxon>
        <taxon>Metazoa</taxon>
        <taxon>Ecdysozoa</taxon>
        <taxon>Arthropoda</taxon>
        <taxon>Crustacea</taxon>
        <taxon>Multicrustacea</taxon>
        <taxon>Malacostraca</taxon>
        <taxon>Eumalacostraca</taxon>
        <taxon>Eucarida</taxon>
        <taxon>Decapoda</taxon>
        <taxon>Pleocyemata</taxon>
        <taxon>Brachyura</taxon>
        <taxon>Eubrachyura</taxon>
        <taxon>Portunoidea</taxon>
        <taxon>Portunidae</taxon>
        <taxon>Portuninae</taxon>
        <taxon>Portunus</taxon>
    </lineage>
</organism>
<evidence type="ECO:0000313" key="2">
    <source>
        <dbReference type="Proteomes" id="UP000324222"/>
    </source>
</evidence>
<reference evidence="1 2" key="1">
    <citation type="submission" date="2019-05" db="EMBL/GenBank/DDBJ databases">
        <title>Another draft genome of Portunus trituberculatus and its Hox gene families provides insights of decapod evolution.</title>
        <authorList>
            <person name="Jeong J.-H."/>
            <person name="Song I."/>
            <person name="Kim S."/>
            <person name="Choi T."/>
            <person name="Kim D."/>
            <person name="Ryu S."/>
            <person name="Kim W."/>
        </authorList>
    </citation>
    <scope>NUCLEOTIDE SEQUENCE [LARGE SCALE GENOMIC DNA]</scope>
    <source>
        <tissue evidence="1">Muscle</tissue>
    </source>
</reference>
<dbReference type="Proteomes" id="UP000324222">
    <property type="component" value="Unassembled WGS sequence"/>
</dbReference>
<dbReference type="EMBL" id="VSRR010103733">
    <property type="protein sequence ID" value="MPC95842.1"/>
    <property type="molecule type" value="Genomic_DNA"/>
</dbReference>
<evidence type="ECO:0000313" key="1">
    <source>
        <dbReference type="EMBL" id="MPC95842.1"/>
    </source>
</evidence>
<name>A0A5B7JI81_PORTR</name>
<comment type="caution">
    <text evidence="1">The sequence shown here is derived from an EMBL/GenBank/DDBJ whole genome shotgun (WGS) entry which is preliminary data.</text>
</comment>
<proteinExistence type="predicted"/>
<gene>
    <name evidence="1" type="ORF">E2C01_091070</name>
</gene>
<dbReference type="AlphaFoldDB" id="A0A5B7JI81"/>
<sequence>MSRDGVVTREGKGACRCTQVCFECATTPLTWREADVDALGQGQQDYTAAPVQVTGVLVGLVTEEGRVQNPPLNR</sequence>